<evidence type="ECO:0000256" key="8">
    <source>
        <dbReference type="ARBA" id="ARBA00023163"/>
    </source>
</evidence>
<evidence type="ECO:0000256" key="2">
    <source>
        <dbReference type="ARBA" id="ARBA00005040"/>
    </source>
</evidence>
<name>A0A1G6Q551_9BACT</name>
<accession>A0A1G6Q551</accession>
<evidence type="ECO:0000256" key="6">
    <source>
        <dbReference type="ARBA" id="ARBA00023015"/>
    </source>
</evidence>
<evidence type="ECO:0000259" key="10">
    <source>
        <dbReference type="Pfam" id="PF01316"/>
    </source>
</evidence>
<dbReference type="InterPro" id="IPR036390">
    <property type="entry name" value="WH_DNA-bd_sf"/>
</dbReference>
<evidence type="ECO:0000256" key="7">
    <source>
        <dbReference type="ARBA" id="ARBA00023125"/>
    </source>
</evidence>
<dbReference type="InterPro" id="IPR001669">
    <property type="entry name" value="Arg_repress"/>
</dbReference>
<dbReference type="InterPro" id="IPR020900">
    <property type="entry name" value="Arg_repress_DNA-bd"/>
</dbReference>
<dbReference type="InterPro" id="IPR020899">
    <property type="entry name" value="Arg_repress_C"/>
</dbReference>
<dbReference type="Proteomes" id="UP000199452">
    <property type="component" value="Unassembled WGS sequence"/>
</dbReference>
<keyword evidence="8 9" id="KW-0804">Transcription</keyword>
<keyword evidence="9" id="KW-0678">Repressor</keyword>
<dbReference type="GO" id="GO:0006526">
    <property type="term" value="P:L-arginine biosynthetic process"/>
    <property type="evidence" value="ECO:0007669"/>
    <property type="project" value="UniProtKB-UniPathway"/>
</dbReference>
<evidence type="ECO:0000313" key="13">
    <source>
        <dbReference type="Proteomes" id="UP000199452"/>
    </source>
</evidence>
<dbReference type="Pfam" id="PF01316">
    <property type="entry name" value="Arg_repressor"/>
    <property type="match status" value="1"/>
</dbReference>
<dbReference type="GO" id="GO:0051259">
    <property type="term" value="P:protein complex oligomerization"/>
    <property type="evidence" value="ECO:0007669"/>
    <property type="project" value="InterPro"/>
</dbReference>
<sequence length="155" mass="17369">MVKNSRKQEIKRVILSLKISNQDELLEELRKLGYELTQATLSRDLKELGVAKMPDNEKGYIYVLPEKMGMQERMPTSLNMPSVSVLSLEFSYQFGILRTLPGFASSVAIYIDSHHAKEIAGTIAGDDTILIIPREPASHDDVRRALKKILPSISA</sequence>
<feature type="domain" description="Arginine repressor DNA-binding" evidence="10">
    <location>
        <begin position="1"/>
        <end position="67"/>
    </location>
</feature>
<comment type="pathway">
    <text evidence="2 9">Amino-acid biosynthesis; L-arginine biosynthesis [regulation].</text>
</comment>
<comment type="similarity">
    <text evidence="3 9">Belongs to the ArgR family.</text>
</comment>
<keyword evidence="7 9" id="KW-0238">DNA-binding</keyword>
<evidence type="ECO:0000256" key="5">
    <source>
        <dbReference type="ARBA" id="ARBA00022490"/>
    </source>
</evidence>
<evidence type="ECO:0000313" key="12">
    <source>
        <dbReference type="EMBL" id="SDC86866.1"/>
    </source>
</evidence>
<evidence type="ECO:0000256" key="3">
    <source>
        <dbReference type="ARBA" id="ARBA00008316"/>
    </source>
</evidence>
<reference evidence="12 13" key="1">
    <citation type="submission" date="2016-09" db="EMBL/GenBank/DDBJ databases">
        <authorList>
            <person name="Capua I."/>
            <person name="De Benedictis P."/>
            <person name="Joannis T."/>
            <person name="Lombin L.H."/>
            <person name="Cattoli G."/>
        </authorList>
    </citation>
    <scope>NUCLEOTIDE SEQUENCE [LARGE SCALE GENOMIC DNA]</scope>
    <source>
        <strain evidence="12 13">A7P-90m</strain>
    </source>
</reference>
<keyword evidence="9" id="KW-0028">Amino-acid biosynthesis</keyword>
<dbReference type="Gene3D" id="1.10.10.10">
    <property type="entry name" value="Winged helix-like DNA-binding domain superfamily/Winged helix DNA-binding domain"/>
    <property type="match status" value="1"/>
</dbReference>
<dbReference type="OrthoDB" id="9807089at2"/>
<dbReference type="Gene3D" id="3.30.1360.40">
    <property type="match status" value="1"/>
</dbReference>
<dbReference type="AlphaFoldDB" id="A0A1G6Q551"/>
<dbReference type="HAMAP" id="MF_00173">
    <property type="entry name" value="Arg_repressor"/>
    <property type="match status" value="1"/>
</dbReference>
<gene>
    <name evidence="9" type="primary">argR</name>
    <name evidence="12" type="ORF">SAMN05216323_105726</name>
</gene>
<keyword evidence="13" id="KW-1185">Reference proteome</keyword>
<evidence type="ECO:0000256" key="9">
    <source>
        <dbReference type="HAMAP-Rule" id="MF_00173"/>
    </source>
</evidence>
<proteinExistence type="inferred from homology"/>
<dbReference type="PANTHER" id="PTHR34471:SF1">
    <property type="entry name" value="ARGININE REPRESSOR"/>
    <property type="match status" value="1"/>
</dbReference>
<keyword evidence="6 9" id="KW-0805">Transcription regulation</keyword>
<dbReference type="GO" id="GO:0034618">
    <property type="term" value="F:arginine binding"/>
    <property type="evidence" value="ECO:0007669"/>
    <property type="project" value="InterPro"/>
</dbReference>
<dbReference type="EMBL" id="FMYP01000057">
    <property type="protein sequence ID" value="SDC86866.1"/>
    <property type="molecule type" value="Genomic_DNA"/>
</dbReference>
<dbReference type="InterPro" id="IPR036251">
    <property type="entry name" value="Arg_repress_C_sf"/>
</dbReference>
<dbReference type="Pfam" id="PF02863">
    <property type="entry name" value="Arg_repressor_C"/>
    <property type="match status" value="1"/>
</dbReference>
<dbReference type="GO" id="GO:0003677">
    <property type="term" value="F:DNA binding"/>
    <property type="evidence" value="ECO:0007669"/>
    <property type="project" value="UniProtKB-KW"/>
</dbReference>
<dbReference type="InterPro" id="IPR036388">
    <property type="entry name" value="WH-like_DNA-bd_sf"/>
</dbReference>
<dbReference type="SUPFAM" id="SSF46785">
    <property type="entry name" value="Winged helix' DNA-binding domain"/>
    <property type="match status" value="1"/>
</dbReference>
<comment type="function">
    <text evidence="9">Regulates arginine biosynthesis genes.</text>
</comment>
<dbReference type="PANTHER" id="PTHR34471">
    <property type="entry name" value="ARGININE REPRESSOR"/>
    <property type="match status" value="1"/>
</dbReference>
<protein>
    <recommendedName>
        <fullName evidence="4 9">Arginine repressor</fullName>
    </recommendedName>
</protein>
<keyword evidence="5 9" id="KW-0963">Cytoplasm</keyword>
<dbReference type="GO" id="GO:0003700">
    <property type="term" value="F:DNA-binding transcription factor activity"/>
    <property type="evidence" value="ECO:0007669"/>
    <property type="project" value="UniProtKB-UniRule"/>
</dbReference>
<evidence type="ECO:0000259" key="11">
    <source>
        <dbReference type="Pfam" id="PF02863"/>
    </source>
</evidence>
<dbReference type="UniPathway" id="UPA00068"/>
<dbReference type="RefSeq" id="WP_092439833.1">
    <property type="nucleotide sequence ID" value="NZ_FMYP01000057.1"/>
</dbReference>
<dbReference type="SUPFAM" id="SSF55252">
    <property type="entry name" value="C-terminal domain of arginine repressor"/>
    <property type="match status" value="1"/>
</dbReference>
<dbReference type="GO" id="GO:1900079">
    <property type="term" value="P:regulation of arginine biosynthetic process"/>
    <property type="evidence" value="ECO:0007669"/>
    <property type="project" value="UniProtKB-UniRule"/>
</dbReference>
<evidence type="ECO:0000256" key="1">
    <source>
        <dbReference type="ARBA" id="ARBA00004496"/>
    </source>
</evidence>
<comment type="subcellular location">
    <subcellularLocation>
        <location evidence="1 9">Cytoplasm</location>
    </subcellularLocation>
</comment>
<keyword evidence="9" id="KW-0055">Arginine biosynthesis</keyword>
<dbReference type="STRING" id="1640674.SAMN05216323_105726"/>
<evidence type="ECO:0000256" key="4">
    <source>
        <dbReference type="ARBA" id="ARBA00021148"/>
    </source>
</evidence>
<dbReference type="GO" id="GO:0005737">
    <property type="term" value="C:cytoplasm"/>
    <property type="evidence" value="ECO:0007669"/>
    <property type="project" value="UniProtKB-SubCell"/>
</dbReference>
<feature type="domain" description="Arginine repressor C-terminal" evidence="11">
    <location>
        <begin position="84"/>
        <end position="147"/>
    </location>
</feature>
<organism evidence="12 13">
    <name type="scientific">Williamwhitmania taraxaci</name>
    <dbReference type="NCBI Taxonomy" id="1640674"/>
    <lineage>
        <taxon>Bacteria</taxon>
        <taxon>Pseudomonadati</taxon>
        <taxon>Bacteroidota</taxon>
        <taxon>Bacteroidia</taxon>
        <taxon>Bacteroidales</taxon>
        <taxon>Williamwhitmaniaceae</taxon>
        <taxon>Williamwhitmania</taxon>
    </lineage>
</organism>
<dbReference type="PRINTS" id="PR01467">
    <property type="entry name" value="ARGREPRESSOR"/>
</dbReference>